<evidence type="ECO:0000313" key="7">
    <source>
        <dbReference type="Proteomes" id="UP000288058"/>
    </source>
</evidence>
<organism evidence="6 7">
    <name type="scientific">Idiomarina ramblicola</name>
    <dbReference type="NCBI Taxonomy" id="263724"/>
    <lineage>
        <taxon>Bacteria</taxon>
        <taxon>Pseudomonadati</taxon>
        <taxon>Pseudomonadota</taxon>
        <taxon>Gammaproteobacteria</taxon>
        <taxon>Alteromonadales</taxon>
        <taxon>Idiomarinaceae</taxon>
        <taxon>Idiomarina</taxon>
    </lineage>
</organism>
<dbReference type="PANTHER" id="PTHR33798:SF5">
    <property type="entry name" value="FLAVIN REDUCTASE LIKE DOMAIN-CONTAINING PROTEIN"/>
    <property type="match status" value="1"/>
</dbReference>
<sequence>MKLYKQQDLANMEDKERARFVNCLSGFKSANVVGTRDRHQQNNLAMISSVVHLGSNPPFLGFVMRPHSVTRHTWENIEESGVYTINQVGEEFFKQAHQTSARYPREISEFEACGLTPEFEDGFHAPYVAESALRIGMQLVEVIPIQHNDTALIVGEVRWVGVKEEAVQHDGYIDIESLGTMTISGLDGYHRTQRAARLSYAQPDEEIKELDIDGSSTGS</sequence>
<accession>A0A432Z5S6</accession>
<name>A0A432Z5S6_9GAMM</name>
<evidence type="ECO:0000256" key="4">
    <source>
        <dbReference type="ARBA" id="ARBA00038054"/>
    </source>
</evidence>
<proteinExistence type="inferred from homology"/>
<dbReference type="SMART" id="SM00903">
    <property type="entry name" value="Flavin_Reduct"/>
    <property type="match status" value="1"/>
</dbReference>
<evidence type="ECO:0000259" key="5">
    <source>
        <dbReference type="SMART" id="SM00903"/>
    </source>
</evidence>
<dbReference type="GO" id="GO:0010181">
    <property type="term" value="F:FMN binding"/>
    <property type="evidence" value="ECO:0007669"/>
    <property type="project" value="InterPro"/>
</dbReference>
<evidence type="ECO:0000256" key="2">
    <source>
        <dbReference type="ARBA" id="ARBA00022630"/>
    </source>
</evidence>
<dbReference type="Pfam" id="PF01613">
    <property type="entry name" value="Flavin_Reduct"/>
    <property type="match status" value="1"/>
</dbReference>
<gene>
    <name evidence="6" type="ORF">CWI78_01995</name>
</gene>
<dbReference type="InterPro" id="IPR002563">
    <property type="entry name" value="Flavin_Rdtase-like_dom"/>
</dbReference>
<comment type="caution">
    <text evidence="6">The sequence shown here is derived from an EMBL/GenBank/DDBJ whole genome shotgun (WGS) entry which is preliminary data.</text>
</comment>
<dbReference type="Proteomes" id="UP000288058">
    <property type="component" value="Unassembled WGS sequence"/>
</dbReference>
<keyword evidence="3" id="KW-0288">FMN</keyword>
<reference evidence="7" key="1">
    <citation type="journal article" date="2018" name="Front. Microbiol.">
        <title>Genome-Based Analysis Reveals the Taxonomy and Diversity of the Family Idiomarinaceae.</title>
        <authorList>
            <person name="Liu Y."/>
            <person name="Lai Q."/>
            <person name="Shao Z."/>
        </authorList>
    </citation>
    <scope>NUCLEOTIDE SEQUENCE [LARGE SCALE GENOMIC DNA]</scope>
    <source>
        <strain evidence="7">R22</strain>
    </source>
</reference>
<comment type="similarity">
    <text evidence="4">Belongs to the flavoredoxin family.</text>
</comment>
<evidence type="ECO:0000256" key="3">
    <source>
        <dbReference type="ARBA" id="ARBA00022643"/>
    </source>
</evidence>
<evidence type="ECO:0000313" key="6">
    <source>
        <dbReference type="EMBL" id="RUO73240.1"/>
    </source>
</evidence>
<dbReference type="SUPFAM" id="SSF50475">
    <property type="entry name" value="FMN-binding split barrel"/>
    <property type="match status" value="1"/>
</dbReference>
<evidence type="ECO:0000256" key="1">
    <source>
        <dbReference type="ARBA" id="ARBA00001917"/>
    </source>
</evidence>
<keyword evidence="7" id="KW-1185">Reference proteome</keyword>
<dbReference type="AlphaFoldDB" id="A0A432Z5S6"/>
<dbReference type="GO" id="GO:0016646">
    <property type="term" value="F:oxidoreductase activity, acting on the CH-NH group of donors, NAD or NADP as acceptor"/>
    <property type="evidence" value="ECO:0007669"/>
    <property type="project" value="UniProtKB-ARBA"/>
</dbReference>
<feature type="domain" description="Flavin reductase like" evidence="5">
    <location>
        <begin position="24"/>
        <end position="174"/>
    </location>
</feature>
<comment type="cofactor">
    <cofactor evidence="1">
        <name>FMN</name>
        <dbReference type="ChEBI" id="CHEBI:58210"/>
    </cofactor>
</comment>
<protein>
    <submittedName>
        <fullName evidence="6">Flavin oxidoreductase</fullName>
    </submittedName>
</protein>
<dbReference type="PANTHER" id="PTHR33798">
    <property type="entry name" value="FLAVOPROTEIN OXYGENASE"/>
    <property type="match status" value="1"/>
</dbReference>
<dbReference type="OrthoDB" id="5293996at2"/>
<dbReference type="InterPro" id="IPR012349">
    <property type="entry name" value="Split_barrel_FMN-bd"/>
</dbReference>
<keyword evidence="2" id="KW-0285">Flavoprotein</keyword>
<dbReference type="RefSeq" id="WP_126779763.1">
    <property type="nucleotide sequence ID" value="NZ_PIQC01000001.1"/>
</dbReference>
<dbReference type="EMBL" id="PIQC01000001">
    <property type="protein sequence ID" value="RUO73240.1"/>
    <property type="molecule type" value="Genomic_DNA"/>
</dbReference>
<dbReference type="Gene3D" id="2.30.110.10">
    <property type="entry name" value="Electron Transport, Fmn-binding Protein, Chain A"/>
    <property type="match status" value="1"/>
</dbReference>